<protein>
    <submittedName>
        <fullName evidence="2">Uncharacterized protein</fullName>
    </submittedName>
</protein>
<organism evidence="2 3">
    <name type="scientific">Hydnum rufescens UP504</name>
    <dbReference type="NCBI Taxonomy" id="1448309"/>
    <lineage>
        <taxon>Eukaryota</taxon>
        <taxon>Fungi</taxon>
        <taxon>Dikarya</taxon>
        <taxon>Basidiomycota</taxon>
        <taxon>Agaricomycotina</taxon>
        <taxon>Agaricomycetes</taxon>
        <taxon>Cantharellales</taxon>
        <taxon>Hydnaceae</taxon>
        <taxon>Hydnum</taxon>
    </lineage>
</organism>
<reference evidence="2" key="1">
    <citation type="journal article" date="2020" name="Nat. Commun.">
        <title>Large-scale genome sequencing of mycorrhizal fungi provides insights into the early evolution of symbiotic traits.</title>
        <authorList>
            <person name="Miyauchi S."/>
            <person name="Kiss E."/>
            <person name="Kuo A."/>
            <person name="Drula E."/>
            <person name="Kohler A."/>
            <person name="Sanchez-Garcia M."/>
            <person name="Morin E."/>
            <person name="Andreopoulos B."/>
            <person name="Barry K.W."/>
            <person name="Bonito G."/>
            <person name="Buee M."/>
            <person name="Carver A."/>
            <person name="Chen C."/>
            <person name="Cichocki N."/>
            <person name="Clum A."/>
            <person name="Culley D."/>
            <person name="Crous P.W."/>
            <person name="Fauchery L."/>
            <person name="Girlanda M."/>
            <person name="Hayes R.D."/>
            <person name="Keri Z."/>
            <person name="LaButti K."/>
            <person name="Lipzen A."/>
            <person name="Lombard V."/>
            <person name="Magnuson J."/>
            <person name="Maillard F."/>
            <person name="Murat C."/>
            <person name="Nolan M."/>
            <person name="Ohm R.A."/>
            <person name="Pangilinan J."/>
            <person name="Pereira M.F."/>
            <person name="Perotto S."/>
            <person name="Peter M."/>
            <person name="Pfister S."/>
            <person name="Riley R."/>
            <person name="Sitrit Y."/>
            <person name="Stielow J.B."/>
            <person name="Szollosi G."/>
            <person name="Zifcakova L."/>
            <person name="Stursova M."/>
            <person name="Spatafora J.W."/>
            <person name="Tedersoo L."/>
            <person name="Vaario L.M."/>
            <person name="Yamada A."/>
            <person name="Yan M."/>
            <person name="Wang P."/>
            <person name="Xu J."/>
            <person name="Bruns T."/>
            <person name="Baldrian P."/>
            <person name="Vilgalys R."/>
            <person name="Dunand C."/>
            <person name="Henrissat B."/>
            <person name="Grigoriev I.V."/>
            <person name="Hibbett D."/>
            <person name="Nagy L.G."/>
            <person name="Martin F.M."/>
        </authorList>
    </citation>
    <scope>NUCLEOTIDE SEQUENCE</scope>
    <source>
        <strain evidence="2">UP504</strain>
    </source>
</reference>
<feature type="region of interest" description="Disordered" evidence="1">
    <location>
        <begin position="1"/>
        <end position="57"/>
    </location>
</feature>
<dbReference type="EMBL" id="MU129006">
    <property type="protein sequence ID" value="KAF9511019.1"/>
    <property type="molecule type" value="Genomic_DNA"/>
</dbReference>
<evidence type="ECO:0000313" key="3">
    <source>
        <dbReference type="Proteomes" id="UP000886523"/>
    </source>
</evidence>
<proteinExistence type="predicted"/>
<dbReference type="Proteomes" id="UP000886523">
    <property type="component" value="Unassembled WGS sequence"/>
</dbReference>
<evidence type="ECO:0000313" key="2">
    <source>
        <dbReference type="EMBL" id="KAF9511019.1"/>
    </source>
</evidence>
<name>A0A9P6ASR8_9AGAM</name>
<dbReference type="AlphaFoldDB" id="A0A9P6ASR8"/>
<keyword evidence="3" id="KW-1185">Reference proteome</keyword>
<accession>A0A9P6ASR8</accession>
<sequence>MLKAKNSRLGRQMPQSDFDASVQESLADWQAARSSNSDHDPQPFHEVPPVPSRSPAHMTTLGATFGCSRLHSRVCYICAPKLRPNWPGPLIPPSCDQG</sequence>
<comment type="caution">
    <text evidence="2">The sequence shown here is derived from an EMBL/GenBank/DDBJ whole genome shotgun (WGS) entry which is preliminary data.</text>
</comment>
<gene>
    <name evidence="2" type="ORF">BS47DRAFT_1205846</name>
</gene>
<evidence type="ECO:0000256" key="1">
    <source>
        <dbReference type="SAM" id="MobiDB-lite"/>
    </source>
</evidence>